<dbReference type="InterPro" id="IPR040896">
    <property type="entry name" value="RPN5_C"/>
</dbReference>
<dbReference type="Pfam" id="PF01399">
    <property type="entry name" value="PCI"/>
    <property type="match status" value="1"/>
</dbReference>
<dbReference type="InterPro" id="IPR036390">
    <property type="entry name" value="WH_DNA-bd_sf"/>
</dbReference>
<protein>
    <recommendedName>
        <fullName evidence="3">PCI domain-containing protein</fullName>
    </recommendedName>
</protein>
<dbReference type="InterPro" id="IPR000717">
    <property type="entry name" value="PCI_dom"/>
</dbReference>
<dbReference type="GO" id="GO:0008541">
    <property type="term" value="C:proteasome regulatory particle, lid subcomplex"/>
    <property type="evidence" value="ECO:0007669"/>
    <property type="project" value="TreeGrafter"/>
</dbReference>
<dbReference type="GO" id="GO:0005634">
    <property type="term" value="C:nucleus"/>
    <property type="evidence" value="ECO:0007669"/>
    <property type="project" value="UniProtKB-ARBA"/>
</dbReference>
<dbReference type="InterPro" id="IPR036388">
    <property type="entry name" value="WH-like_DNA-bd_sf"/>
</dbReference>
<gene>
    <name evidence="4" type="ORF">RMAR1173_LOCUS2576</name>
</gene>
<comment type="similarity">
    <text evidence="1">Belongs to the proteasome subunit p55 family.</text>
</comment>
<dbReference type="SMART" id="SM00088">
    <property type="entry name" value="PINT"/>
    <property type="match status" value="1"/>
</dbReference>
<dbReference type="PANTHER" id="PTHR10855:SF1">
    <property type="entry name" value="26S PROTEASOME NON-ATPASE REGULATORY SUBUNIT 12"/>
    <property type="match status" value="1"/>
</dbReference>
<evidence type="ECO:0000256" key="2">
    <source>
        <dbReference type="ARBA" id="ARBA00022942"/>
    </source>
</evidence>
<dbReference type="Gene3D" id="1.10.10.10">
    <property type="entry name" value="Winged helix-like DNA-binding domain superfamily/Winged helix DNA-binding domain"/>
    <property type="match status" value="1"/>
</dbReference>
<accession>A0A7S2RAT1</accession>
<name>A0A7S2RAT1_9STRA</name>
<dbReference type="InterPro" id="IPR040134">
    <property type="entry name" value="PSMD12/CSN4"/>
</dbReference>
<dbReference type="FunFam" id="1.10.10.10:FF:000070">
    <property type="entry name" value="26S proteasome non-ATPase regulatory subunit 12"/>
    <property type="match status" value="1"/>
</dbReference>
<evidence type="ECO:0000256" key="1">
    <source>
        <dbReference type="ARBA" id="ARBA00006397"/>
    </source>
</evidence>
<dbReference type="PANTHER" id="PTHR10855">
    <property type="entry name" value="26S PROTEASOME NON-ATPASE REGULATORY SUBUNIT 12/COP9 SIGNALOSOME COMPLEX SUBUNIT 4"/>
    <property type="match status" value="1"/>
</dbReference>
<dbReference type="InterPro" id="IPR054559">
    <property type="entry name" value="PSMD12-CSN4-like_N"/>
</dbReference>
<proteinExistence type="inferred from homology"/>
<dbReference type="PROSITE" id="PS50250">
    <property type="entry name" value="PCI"/>
    <property type="match status" value="1"/>
</dbReference>
<organism evidence="4">
    <name type="scientific">Rhizochromulina marina</name>
    <dbReference type="NCBI Taxonomy" id="1034831"/>
    <lineage>
        <taxon>Eukaryota</taxon>
        <taxon>Sar</taxon>
        <taxon>Stramenopiles</taxon>
        <taxon>Ochrophyta</taxon>
        <taxon>Dictyochophyceae</taxon>
        <taxon>Rhizochromulinales</taxon>
        <taxon>Rhizochromulina</taxon>
    </lineage>
</organism>
<evidence type="ECO:0000259" key="3">
    <source>
        <dbReference type="PROSITE" id="PS50250"/>
    </source>
</evidence>
<evidence type="ECO:0000313" key="4">
    <source>
        <dbReference type="EMBL" id="CAD9665687.1"/>
    </source>
</evidence>
<reference evidence="4" key="1">
    <citation type="submission" date="2021-01" db="EMBL/GenBank/DDBJ databases">
        <authorList>
            <person name="Corre E."/>
            <person name="Pelletier E."/>
            <person name="Niang G."/>
            <person name="Scheremetjew M."/>
            <person name="Finn R."/>
            <person name="Kale V."/>
            <person name="Holt S."/>
            <person name="Cochrane G."/>
            <person name="Meng A."/>
            <person name="Brown T."/>
            <person name="Cohen L."/>
        </authorList>
    </citation>
    <scope>NUCLEOTIDE SEQUENCE</scope>
    <source>
        <strain evidence="4">CCMP1243</strain>
    </source>
</reference>
<dbReference type="Pfam" id="PF22241">
    <property type="entry name" value="PSMD12-CSN4_N"/>
    <property type="match status" value="1"/>
</dbReference>
<dbReference type="EMBL" id="HBHJ01003997">
    <property type="protein sequence ID" value="CAD9665687.1"/>
    <property type="molecule type" value="Transcribed_RNA"/>
</dbReference>
<sequence length="473" mass="53249">MAEEGEGAKKPSASEVTAKALKAMGIKADKGPSMTGIEKKEDYSELAGTLVPEATLLSQNGELSKAVDMLLSLEKKCRLGNDVSTLKLTVTTICELCRGQGDWAKLNSALGTIAKRHQQSKYAVMAVVNLCMGWIDTTPDKATKVDLLVALREVTDGKIYVEAERARITRQLAEIKEADGDIAGACDVLLDVYVETYGALSKREKVDFILEQIRMTIAKQDWVRVLIVAKKVQKKIIDEPDLQDLKMRYHRLMTEYYLHEKDAFELAQSFYSLYDTPCIAEDDSDLVSGWKHHLKSCILFLCLAPQTNHQADMLHRIAAIEKLEQLDEWHGVVKLFTTDEIITFPLPQQPVVEQLLKEVGTPELFPYWQQQTHERTTQHNMRVVAKYYKRIRMVRLAELLGLTVDEAEKQLSALVSQGALYAKIDRPAGIASFKSRATAEETLSEWSSDIGQLLSLVERTCHLINKENMLHKV</sequence>
<dbReference type="AlphaFoldDB" id="A0A7S2RAT1"/>
<dbReference type="GO" id="GO:0005737">
    <property type="term" value="C:cytoplasm"/>
    <property type="evidence" value="ECO:0007669"/>
    <property type="project" value="TreeGrafter"/>
</dbReference>
<feature type="domain" description="PCI" evidence="3">
    <location>
        <begin position="262"/>
        <end position="438"/>
    </location>
</feature>
<keyword evidence="2" id="KW-0647">Proteasome</keyword>
<dbReference type="SUPFAM" id="SSF46785">
    <property type="entry name" value="Winged helix' DNA-binding domain"/>
    <property type="match status" value="1"/>
</dbReference>
<dbReference type="Pfam" id="PF18098">
    <property type="entry name" value="RPN5_C"/>
    <property type="match status" value="1"/>
</dbReference>